<organism evidence="2 3">
    <name type="scientific">Neocallimastix californiae</name>
    <dbReference type="NCBI Taxonomy" id="1754190"/>
    <lineage>
        <taxon>Eukaryota</taxon>
        <taxon>Fungi</taxon>
        <taxon>Fungi incertae sedis</taxon>
        <taxon>Chytridiomycota</taxon>
        <taxon>Chytridiomycota incertae sedis</taxon>
        <taxon>Neocallimastigomycetes</taxon>
        <taxon>Neocallimastigales</taxon>
        <taxon>Neocallimastigaceae</taxon>
        <taxon>Neocallimastix</taxon>
    </lineage>
</organism>
<dbReference type="Gene3D" id="3.40.50.300">
    <property type="entry name" value="P-loop containing nucleotide triphosphate hydrolases"/>
    <property type="match status" value="1"/>
</dbReference>
<evidence type="ECO:0000313" key="3">
    <source>
        <dbReference type="Proteomes" id="UP000193920"/>
    </source>
</evidence>
<feature type="domain" description="CobW/HypB/UreG nucleotide-binding" evidence="1">
    <location>
        <begin position="6"/>
        <end position="179"/>
    </location>
</feature>
<dbReference type="Pfam" id="PF02492">
    <property type="entry name" value="cobW"/>
    <property type="match status" value="1"/>
</dbReference>
<reference evidence="2 3" key="1">
    <citation type="submission" date="2016-08" db="EMBL/GenBank/DDBJ databases">
        <title>A Parts List for Fungal Cellulosomes Revealed by Comparative Genomics.</title>
        <authorList>
            <consortium name="DOE Joint Genome Institute"/>
            <person name="Haitjema C.H."/>
            <person name="Gilmore S.P."/>
            <person name="Henske J.K."/>
            <person name="Solomon K.V."/>
            <person name="De Groot R."/>
            <person name="Kuo A."/>
            <person name="Mondo S.J."/>
            <person name="Salamov A.A."/>
            <person name="Labutti K."/>
            <person name="Zhao Z."/>
            <person name="Chiniquy J."/>
            <person name="Barry K."/>
            <person name="Brewer H.M."/>
            <person name="Purvine S.O."/>
            <person name="Wright A.T."/>
            <person name="Boxma B."/>
            <person name="Van Alen T."/>
            <person name="Hackstein J.H."/>
            <person name="Baker S.E."/>
            <person name="Grigoriev I.V."/>
            <person name="O'Malley M.A."/>
        </authorList>
    </citation>
    <scope>NUCLEOTIDE SEQUENCE [LARGE SCALE GENOMIC DNA]</scope>
    <source>
        <strain evidence="2 3">G1</strain>
    </source>
</reference>
<dbReference type="OrthoDB" id="258627at2759"/>
<dbReference type="EMBL" id="MCOG01000239">
    <property type="protein sequence ID" value="ORY23019.1"/>
    <property type="molecule type" value="Genomic_DNA"/>
</dbReference>
<protein>
    <submittedName>
        <fullName evidence="2">Putative GTPase</fullName>
    </submittedName>
</protein>
<dbReference type="InterPro" id="IPR027417">
    <property type="entry name" value="P-loop_NTPase"/>
</dbReference>
<gene>
    <name evidence="2" type="ORF">LY90DRAFT_125424</name>
</gene>
<dbReference type="PANTHER" id="PTHR13748:SF62">
    <property type="entry name" value="COBW DOMAIN-CONTAINING PROTEIN"/>
    <property type="match status" value="1"/>
</dbReference>
<dbReference type="AlphaFoldDB" id="A0A1Y2AKD5"/>
<proteinExistence type="predicted"/>
<dbReference type="SUPFAM" id="SSF52540">
    <property type="entry name" value="P-loop containing nucleoside triphosphate hydrolases"/>
    <property type="match status" value="1"/>
</dbReference>
<name>A0A1Y2AKD5_9FUNG</name>
<dbReference type="PANTHER" id="PTHR13748">
    <property type="entry name" value="COBW-RELATED"/>
    <property type="match status" value="1"/>
</dbReference>
<keyword evidence="3" id="KW-1185">Reference proteome</keyword>
<dbReference type="InterPro" id="IPR003495">
    <property type="entry name" value="CobW/HypB/UreG_nucleotide-bd"/>
</dbReference>
<evidence type="ECO:0000259" key="1">
    <source>
        <dbReference type="Pfam" id="PF02492"/>
    </source>
</evidence>
<dbReference type="Proteomes" id="UP000193920">
    <property type="component" value="Unassembled WGS sequence"/>
</dbReference>
<accession>A0A1Y2AKD5</accession>
<sequence>MIKIDLITGFLGSGKTTFIRKYAKYLEKKGERVCVIENDHGSVNVDLMLLDDIRSKNIDVEMIACACNTDKSSHLRRYRSKLITNAMLGYNRVIVEPSGIYDIDEFFDCLYEDPLDDWYEVGNAITIVDSTLEDNLSKESNYILASQVSCAGTLLFSRVQELEGDKDKSIENVKSHIKRALKDIHCNKKIDNIIVTKPWDDLTDDDLEKIRNSGYERSSYVKESVIRNNEYKTFFYVDLNISKDELINRINKIFADDSVGNVIRIKGFIPTENNKWIEVNATKKQLKVVESNVGQKIILVIGEYMNMEHINEYFPEAVAIENKHK</sequence>
<dbReference type="InterPro" id="IPR051316">
    <property type="entry name" value="Zinc-reg_GTPase_activator"/>
</dbReference>
<dbReference type="GO" id="GO:0005737">
    <property type="term" value="C:cytoplasm"/>
    <property type="evidence" value="ECO:0007669"/>
    <property type="project" value="TreeGrafter"/>
</dbReference>
<dbReference type="STRING" id="1754190.A0A1Y2AKD5"/>
<comment type="caution">
    <text evidence="2">The sequence shown here is derived from an EMBL/GenBank/DDBJ whole genome shotgun (WGS) entry which is preliminary data.</text>
</comment>
<evidence type="ECO:0000313" key="2">
    <source>
        <dbReference type="EMBL" id="ORY23019.1"/>
    </source>
</evidence>